<proteinExistence type="predicted"/>
<dbReference type="Pfam" id="PF04199">
    <property type="entry name" value="Cyclase"/>
    <property type="match status" value="1"/>
</dbReference>
<dbReference type="PANTHER" id="PTHR34861:SF11">
    <property type="entry name" value="CYCLASE"/>
    <property type="match status" value="1"/>
</dbReference>
<dbReference type="PANTHER" id="PTHR34861">
    <property type="match status" value="1"/>
</dbReference>
<sequence length="301" mass="32584">MTPKFSELPVASNGLRSAWGVFGPEDDLGTVNFLTPKRVAAAATEIRTGERFGVTLPLDLPDPPFYDREPLQHTVFELPGNFLDDRLDGFYPQASSQWDALRHISDPRLGFYNGHSSERLGIGAHARGGIVVRAVLVDVARNGGFDDYSPTRTRVITVADLERILDAQVVSLREGDILLLHTGYVTAYLAADQDTRVAMQQEQTVPGLEASQETAEFLWDHRIAAVAADSPGIEVLPPQHDGPILHAQLIPMLGMTFGEFLDLGAFADAAAADRRYTAFFAAVPLNLPGGVGSPANAVVIR</sequence>
<dbReference type="EMBL" id="BSFQ01000027">
    <property type="protein sequence ID" value="GLL13999.1"/>
    <property type="molecule type" value="Genomic_DNA"/>
</dbReference>
<reference evidence="1" key="2">
    <citation type="submission" date="2023-01" db="EMBL/GenBank/DDBJ databases">
        <authorList>
            <person name="Sun Q."/>
            <person name="Evtushenko L."/>
        </authorList>
    </citation>
    <scope>NUCLEOTIDE SEQUENCE</scope>
    <source>
        <strain evidence="1">VKM Ac-1069</strain>
    </source>
</reference>
<dbReference type="InterPro" id="IPR007325">
    <property type="entry name" value="KFase/CYL"/>
</dbReference>
<protein>
    <recommendedName>
        <fullName evidence="3">Cyclase</fullName>
    </recommendedName>
</protein>
<gene>
    <name evidence="1" type="ORF">GCM10017577_51440</name>
</gene>
<name>A0A9W6L890_9PSEU</name>
<evidence type="ECO:0000313" key="1">
    <source>
        <dbReference type="EMBL" id="GLL13999.1"/>
    </source>
</evidence>
<dbReference type="GO" id="GO:0019441">
    <property type="term" value="P:L-tryptophan catabolic process to kynurenine"/>
    <property type="evidence" value="ECO:0007669"/>
    <property type="project" value="InterPro"/>
</dbReference>
<keyword evidence="2" id="KW-1185">Reference proteome</keyword>
<dbReference type="RefSeq" id="WP_037051266.1">
    <property type="nucleotide sequence ID" value="NZ_BAAAUZ010000064.1"/>
</dbReference>
<evidence type="ECO:0000313" key="2">
    <source>
        <dbReference type="Proteomes" id="UP001143463"/>
    </source>
</evidence>
<comment type="caution">
    <text evidence="1">The sequence shown here is derived from an EMBL/GenBank/DDBJ whole genome shotgun (WGS) entry which is preliminary data.</text>
</comment>
<dbReference type="SUPFAM" id="SSF102198">
    <property type="entry name" value="Putative cyclase"/>
    <property type="match status" value="1"/>
</dbReference>
<dbReference type="Gene3D" id="3.50.30.50">
    <property type="entry name" value="Putative cyclase"/>
    <property type="match status" value="1"/>
</dbReference>
<dbReference type="GO" id="GO:0004061">
    <property type="term" value="F:arylformamidase activity"/>
    <property type="evidence" value="ECO:0007669"/>
    <property type="project" value="InterPro"/>
</dbReference>
<dbReference type="AlphaFoldDB" id="A0A9W6L890"/>
<dbReference type="Proteomes" id="UP001143463">
    <property type="component" value="Unassembled WGS sequence"/>
</dbReference>
<organism evidence="1 2">
    <name type="scientific">Pseudonocardia halophobica</name>
    <dbReference type="NCBI Taxonomy" id="29401"/>
    <lineage>
        <taxon>Bacteria</taxon>
        <taxon>Bacillati</taxon>
        <taxon>Actinomycetota</taxon>
        <taxon>Actinomycetes</taxon>
        <taxon>Pseudonocardiales</taxon>
        <taxon>Pseudonocardiaceae</taxon>
        <taxon>Pseudonocardia</taxon>
    </lineage>
</organism>
<accession>A0A9W6L890</accession>
<dbReference type="InterPro" id="IPR037175">
    <property type="entry name" value="KFase_sf"/>
</dbReference>
<evidence type="ECO:0008006" key="3">
    <source>
        <dbReference type="Google" id="ProtNLM"/>
    </source>
</evidence>
<reference evidence="1" key="1">
    <citation type="journal article" date="2014" name="Int. J. Syst. Evol. Microbiol.">
        <title>Complete genome sequence of Corynebacterium casei LMG S-19264T (=DSM 44701T), isolated from a smear-ripened cheese.</title>
        <authorList>
            <consortium name="US DOE Joint Genome Institute (JGI-PGF)"/>
            <person name="Walter F."/>
            <person name="Albersmeier A."/>
            <person name="Kalinowski J."/>
            <person name="Ruckert C."/>
        </authorList>
    </citation>
    <scope>NUCLEOTIDE SEQUENCE</scope>
    <source>
        <strain evidence="1">VKM Ac-1069</strain>
    </source>
</reference>